<proteinExistence type="predicted"/>
<organism evidence="2 3">
    <name type="scientific">Exophiala mesophila</name>
    <name type="common">Black yeast-like fungus</name>
    <dbReference type="NCBI Taxonomy" id="212818"/>
    <lineage>
        <taxon>Eukaryota</taxon>
        <taxon>Fungi</taxon>
        <taxon>Dikarya</taxon>
        <taxon>Ascomycota</taxon>
        <taxon>Pezizomycotina</taxon>
        <taxon>Eurotiomycetes</taxon>
        <taxon>Chaetothyriomycetidae</taxon>
        <taxon>Chaetothyriales</taxon>
        <taxon>Herpotrichiellaceae</taxon>
        <taxon>Exophiala</taxon>
    </lineage>
</organism>
<evidence type="ECO:0000256" key="1">
    <source>
        <dbReference type="SAM" id="MobiDB-lite"/>
    </source>
</evidence>
<evidence type="ECO:0000313" key="2">
    <source>
        <dbReference type="EMBL" id="RVX72895.1"/>
    </source>
</evidence>
<sequence length="79" mass="8424">MSPRPATEENTMTGSSGSPNFFESVDPAGFPANDKEKARPWMALLASRQDASRKPGAVDKMLVVCSLQHDHGTSSLGGY</sequence>
<dbReference type="VEuPathDB" id="FungiDB:PV10_04033"/>
<dbReference type="AlphaFoldDB" id="A0A438NAV2"/>
<gene>
    <name evidence="2" type="ORF">B0A52_03248</name>
</gene>
<dbReference type="OrthoDB" id="10306938at2759"/>
<name>A0A438NAV2_EXOME</name>
<accession>A0A438NAV2</accession>
<protein>
    <submittedName>
        <fullName evidence="2">Uncharacterized protein</fullName>
    </submittedName>
</protein>
<reference evidence="2 3" key="1">
    <citation type="submission" date="2017-03" db="EMBL/GenBank/DDBJ databases">
        <title>Genomes of endolithic fungi from Antarctica.</title>
        <authorList>
            <person name="Coleine C."/>
            <person name="Masonjones S."/>
            <person name="Stajich J.E."/>
        </authorList>
    </citation>
    <scope>NUCLEOTIDE SEQUENCE [LARGE SCALE GENOMIC DNA]</scope>
    <source>
        <strain evidence="2 3">CCFEE 6314</strain>
    </source>
</reference>
<evidence type="ECO:0000313" key="3">
    <source>
        <dbReference type="Proteomes" id="UP000288859"/>
    </source>
</evidence>
<feature type="region of interest" description="Disordered" evidence="1">
    <location>
        <begin position="1"/>
        <end position="34"/>
    </location>
</feature>
<feature type="compositionally biased region" description="Polar residues" evidence="1">
    <location>
        <begin position="8"/>
        <end position="21"/>
    </location>
</feature>
<comment type="caution">
    <text evidence="2">The sequence shown here is derived from an EMBL/GenBank/DDBJ whole genome shotgun (WGS) entry which is preliminary data.</text>
</comment>
<dbReference type="EMBL" id="NAJM01000010">
    <property type="protein sequence ID" value="RVX72895.1"/>
    <property type="molecule type" value="Genomic_DNA"/>
</dbReference>
<dbReference type="Proteomes" id="UP000288859">
    <property type="component" value="Unassembled WGS sequence"/>
</dbReference>